<dbReference type="PROSITE" id="PS50222">
    <property type="entry name" value="EF_HAND_2"/>
    <property type="match status" value="1"/>
</dbReference>
<dbReference type="KEGG" id="cvn:111126504"/>
<keyword evidence="4" id="KW-1185">Reference proteome</keyword>
<dbReference type="InterPro" id="IPR002048">
    <property type="entry name" value="EF_hand_dom"/>
</dbReference>
<dbReference type="Pfam" id="PF13202">
    <property type="entry name" value="EF-hand_5"/>
    <property type="match status" value="1"/>
</dbReference>
<reference evidence="5" key="1">
    <citation type="submission" date="2025-08" db="UniProtKB">
        <authorList>
            <consortium name="RefSeq"/>
        </authorList>
    </citation>
    <scope>IDENTIFICATION</scope>
    <source>
        <tissue evidence="5">Whole sample</tissue>
    </source>
</reference>
<feature type="signal peptide" evidence="2">
    <location>
        <begin position="1"/>
        <end position="15"/>
    </location>
</feature>
<keyword evidence="2" id="KW-0732">Signal</keyword>
<dbReference type="RefSeq" id="XP_022326901.1">
    <property type="nucleotide sequence ID" value="XM_022471193.1"/>
</dbReference>
<evidence type="ECO:0000256" key="2">
    <source>
        <dbReference type="SAM" id="SignalP"/>
    </source>
</evidence>
<dbReference type="OrthoDB" id="6097085at2759"/>
<dbReference type="GO" id="GO:0005509">
    <property type="term" value="F:calcium ion binding"/>
    <property type="evidence" value="ECO:0007669"/>
    <property type="project" value="InterPro"/>
</dbReference>
<dbReference type="SUPFAM" id="SSF47473">
    <property type="entry name" value="EF-hand"/>
    <property type="match status" value="1"/>
</dbReference>
<evidence type="ECO:0000256" key="1">
    <source>
        <dbReference type="ARBA" id="ARBA00022837"/>
    </source>
</evidence>
<keyword evidence="1" id="KW-0106">Calcium</keyword>
<evidence type="ECO:0000313" key="5">
    <source>
        <dbReference type="RefSeq" id="XP_022326901.1"/>
    </source>
</evidence>
<feature type="domain" description="EF-hand" evidence="3">
    <location>
        <begin position="37"/>
        <end position="72"/>
    </location>
</feature>
<protein>
    <submittedName>
        <fullName evidence="5">Uncharacterized protein LOC111126504</fullName>
    </submittedName>
</protein>
<gene>
    <name evidence="5" type="primary">LOC111126504</name>
</gene>
<dbReference type="PROSITE" id="PS00018">
    <property type="entry name" value="EF_HAND_1"/>
    <property type="match status" value="2"/>
</dbReference>
<dbReference type="InterPro" id="IPR011992">
    <property type="entry name" value="EF-hand-dom_pair"/>
</dbReference>
<evidence type="ECO:0000313" key="4">
    <source>
        <dbReference type="Proteomes" id="UP000694844"/>
    </source>
</evidence>
<dbReference type="Gene3D" id="1.10.238.10">
    <property type="entry name" value="EF-hand"/>
    <property type="match status" value="1"/>
</dbReference>
<dbReference type="GeneID" id="111126504"/>
<name>A0A8B8DIT4_CRAVI</name>
<dbReference type="Proteomes" id="UP000694844">
    <property type="component" value="Chromosome 3"/>
</dbReference>
<organism evidence="4 5">
    <name type="scientific">Crassostrea virginica</name>
    <name type="common">Eastern oyster</name>
    <dbReference type="NCBI Taxonomy" id="6565"/>
    <lineage>
        <taxon>Eukaryota</taxon>
        <taxon>Metazoa</taxon>
        <taxon>Spiralia</taxon>
        <taxon>Lophotrochozoa</taxon>
        <taxon>Mollusca</taxon>
        <taxon>Bivalvia</taxon>
        <taxon>Autobranchia</taxon>
        <taxon>Pteriomorphia</taxon>
        <taxon>Ostreida</taxon>
        <taxon>Ostreoidea</taxon>
        <taxon>Ostreidae</taxon>
        <taxon>Crassostrea</taxon>
    </lineage>
</organism>
<dbReference type="InterPro" id="IPR018247">
    <property type="entry name" value="EF_Hand_1_Ca_BS"/>
</dbReference>
<accession>A0A8B8DIT4</accession>
<dbReference type="AlphaFoldDB" id="A0A8B8DIT4"/>
<feature type="chain" id="PRO_5034267450" evidence="2">
    <location>
        <begin position="16"/>
        <end position="158"/>
    </location>
</feature>
<sequence>MKTLVLLSLLGLVFADSEPQREYILFEKVDKDLSGCLDRNEVDNIFLAFDVDHNQEVTRLEFENDWLNLYQLGNAREANLLFNKADANGDGHLTHADMPLIYQFFDVNNDGCVDMNEFLTQWGDLKLAPIDVSVIDAGDTTVAPAATTHANNGHHNGP</sequence>
<evidence type="ECO:0000259" key="3">
    <source>
        <dbReference type="PROSITE" id="PS50222"/>
    </source>
</evidence>
<proteinExistence type="predicted"/>